<comment type="caution">
    <text evidence="2">The sequence shown here is derived from an EMBL/GenBank/DDBJ whole genome shotgun (WGS) entry which is preliminary data.</text>
</comment>
<dbReference type="PROSITE" id="PS51186">
    <property type="entry name" value="GNAT"/>
    <property type="match status" value="1"/>
</dbReference>
<protein>
    <recommendedName>
        <fullName evidence="1">N-acetyltransferase domain-containing protein</fullName>
    </recommendedName>
</protein>
<evidence type="ECO:0000313" key="3">
    <source>
        <dbReference type="Proteomes" id="UP001146351"/>
    </source>
</evidence>
<dbReference type="InterPro" id="IPR000182">
    <property type="entry name" value="GNAT_dom"/>
</dbReference>
<dbReference type="PANTHER" id="PTHR42791:SF17">
    <property type="entry name" value="ACETYLTRANSFERASE, GNAT FAMILY FAMILY (AFU_ORTHOLOGUE AFUA_8G05690)"/>
    <property type="match status" value="1"/>
</dbReference>
<accession>A0A9W9HU85</accession>
<dbReference type="CDD" id="cd04301">
    <property type="entry name" value="NAT_SF"/>
    <property type="match status" value="1"/>
</dbReference>
<dbReference type="AlphaFoldDB" id="A0A9W9HU85"/>
<organism evidence="2 3">
    <name type="scientific">Penicillium capsulatum</name>
    <dbReference type="NCBI Taxonomy" id="69766"/>
    <lineage>
        <taxon>Eukaryota</taxon>
        <taxon>Fungi</taxon>
        <taxon>Dikarya</taxon>
        <taxon>Ascomycota</taxon>
        <taxon>Pezizomycotina</taxon>
        <taxon>Eurotiomycetes</taxon>
        <taxon>Eurotiomycetidae</taxon>
        <taxon>Eurotiales</taxon>
        <taxon>Aspergillaceae</taxon>
        <taxon>Penicillium</taxon>
    </lineage>
</organism>
<dbReference type="GO" id="GO:0016747">
    <property type="term" value="F:acyltransferase activity, transferring groups other than amino-acyl groups"/>
    <property type="evidence" value="ECO:0007669"/>
    <property type="project" value="InterPro"/>
</dbReference>
<evidence type="ECO:0000313" key="2">
    <source>
        <dbReference type="EMBL" id="KAJ5156425.1"/>
    </source>
</evidence>
<dbReference type="OrthoDB" id="2115692at2759"/>
<reference evidence="2" key="1">
    <citation type="submission" date="2022-11" db="EMBL/GenBank/DDBJ databases">
        <authorList>
            <person name="Petersen C."/>
        </authorList>
    </citation>
    <scope>NUCLEOTIDE SEQUENCE</scope>
    <source>
        <strain evidence="2">IBT 21917</strain>
    </source>
</reference>
<sequence length="204" mass="23143">MGSKPINLVLEPATLDDIPAIADLWFDAFTEPLVRRLWPDTPGMRKWVRDDWYTPDFHKPHIKYLRVVDTEATDAQGRPRIVAFAKWDTATPEERGARFPPWHSDSPKEECDVLMGGLDNERIRIMKNQRHYYLDTLATHPEYQRRGAGSLAVKWGCDMADRDGVSGYVDANQEGAGLYKKFGFVDYSQPGAVIASMARGKTSL</sequence>
<feature type="domain" description="N-acetyltransferase" evidence="1">
    <location>
        <begin position="8"/>
        <end position="200"/>
    </location>
</feature>
<keyword evidence="3" id="KW-1185">Reference proteome</keyword>
<dbReference type="Pfam" id="PF00583">
    <property type="entry name" value="Acetyltransf_1"/>
    <property type="match status" value="1"/>
</dbReference>
<dbReference type="SUPFAM" id="SSF55729">
    <property type="entry name" value="Acyl-CoA N-acyltransferases (Nat)"/>
    <property type="match status" value="1"/>
</dbReference>
<evidence type="ECO:0000259" key="1">
    <source>
        <dbReference type="PROSITE" id="PS51186"/>
    </source>
</evidence>
<dbReference type="PANTHER" id="PTHR42791">
    <property type="entry name" value="GNAT FAMILY ACETYLTRANSFERASE"/>
    <property type="match status" value="1"/>
</dbReference>
<name>A0A9W9HU85_9EURO</name>
<gene>
    <name evidence="2" type="ORF">N7492_009228</name>
</gene>
<dbReference type="Proteomes" id="UP001146351">
    <property type="component" value="Unassembled WGS sequence"/>
</dbReference>
<dbReference type="EMBL" id="JAPQKO010000006">
    <property type="protein sequence ID" value="KAJ5156425.1"/>
    <property type="molecule type" value="Genomic_DNA"/>
</dbReference>
<proteinExistence type="predicted"/>
<dbReference type="InterPro" id="IPR052523">
    <property type="entry name" value="Trichothecene_AcTrans"/>
</dbReference>
<reference evidence="2" key="2">
    <citation type="journal article" date="2023" name="IMA Fungus">
        <title>Comparative genomic study of the Penicillium genus elucidates a diverse pangenome and 15 lateral gene transfer events.</title>
        <authorList>
            <person name="Petersen C."/>
            <person name="Sorensen T."/>
            <person name="Nielsen M.R."/>
            <person name="Sondergaard T.E."/>
            <person name="Sorensen J.L."/>
            <person name="Fitzpatrick D.A."/>
            <person name="Frisvad J.C."/>
            <person name="Nielsen K.L."/>
        </authorList>
    </citation>
    <scope>NUCLEOTIDE SEQUENCE</scope>
    <source>
        <strain evidence="2">IBT 21917</strain>
    </source>
</reference>
<dbReference type="Gene3D" id="3.40.630.30">
    <property type="match status" value="1"/>
</dbReference>
<dbReference type="InterPro" id="IPR016181">
    <property type="entry name" value="Acyl_CoA_acyltransferase"/>
</dbReference>